<dbReference type="PANTHER" id="PTHR40940:SF1">
    <property type="entry name" value="PROTEIN BATD"/>
    <property type="match status" value="1"/>
</dbReference>
<sequence length="580" mass="64481">MKTHPFINGLFLLLLYLFFSTASAAEIRVIADRTQVELNETFGLIFESNESVDDDPDFSPLERDFKILSQGTSSNISIINGNYTKSSQWKLSLMPLRVGKLTIPSISFGKDKSPRQQITISPVQKSTGKSGEPFISELIVSTDSTYLQSQIIVTQRMLSSRNINGYEFSKLTISGVDAAIEPLSEKVKQYQTTRGTTPYLVLEHKYAVYPQAAGKLIIEPSLASARIAINNRSSYDPFRSNTKTVRRSSEKKVIEIKNIPKSFRGKHWLPAIEVQLVEEFPENQTFRAGEPITRTLSLLADGQSASQLPNITMTDIKNLKQYPDKPVLNDSKRDDGITGVQQIKFALIPSQAGKYTLPGISIPWWNTRTGKMETAKIPARTFNVAPALTASGSATTPPQQTITTNEPSIKSNSTPAPALSHNIATTMPSADDDNSLLWKIISLLLTSGWAVTLFLFWKLKRNNNVTEVKPSTVQTSLKQANRQLKAACEKNDAQACKQALLNWGSTLFNDRSIHSLGALSKRLDKPLADKINTLNTQLYKSGTINWKCEELVELCHQFELSVTKQSNSKNSGNQLETLYR</sequence>
<evidence type="ECO:0000256" key="1">
    <source>
        <dbReference type="SAM" id="MobiDB-lite"/>
    </source>
</evidence>
<feature type="compositionally biased region" description="Polar residues" evidence="1">
    <location>
        <begin position="390"/>
        <end position="415"/>
    </location>
</feature>
<evidence type="ECO:0000256" key="2">
    <source>
        <dbReference type="SAM" id="Phobius"/>
    </source>
</evidence>
<dbReference type="PANTHER" id="PTHR40940">
    <property type="entry name" value="PROTEIN BATD-RELATED"/>
    <property type="match status" value="1"/>
</dbReference>
<keyword evidence="2" id="KW-0472">Membrane</keyword>
<name>A0A3B0XEW9_9ZZZZ</name>
<dbReference type="InterPro" id="IPR025738">
    <property type="entry name" value="BatD"/>
</dbReference>
<keyword evidence="2" id="KW-1133">Transmembrane helix</keyword>
<gene>
    <name evidence="4" type="ORF">MNBD_GAMMA09-3462</name>
</gene>
<reference evidence="4" key="1">
    <citation type="submission" date="2018-06" db="EMBL/GenBank/DDBJ databases">
        <authorList>
            <person name="Zhirakovskaya E."/>
        </authorList>
    </citation>
    <scope>NUCLEOTIDE SEQUENCE</scope>
</reference>
<organism evidence="4">
    <name type="scientific">hydrothermal vent metagenome</name>
    <dbReference type="NCBI Taxonomy" id="652676"/>
    <lineage>
        <taxon>unclassified sequences</taxon>
        <taxon>metagenomes</taxon>
        <taxon>ecological metagenomes</taxon>
    </lineage>
</organism>
<accession>A0A3B0XEW9</accession>
<dbReference type="InterPro" id="IPR057699">
    <property type="entry name" value="DUF7939"/>
</dbReference>
<protein>
    <recommendedName>
        <fullName evidence="3">DUF7939 domain-containing protein</fullName>
    </recommendedName>
</protein>
<dbReference type="Pfam" id="PF25607">
    <property type="entry name" value="DUF7939"/>
    <property type="match status" value="1"/>
</dbReference>
<feature type="transmembrane region" description="Helical" evidence="2">
    <location>
        <begin position="436"/>
        <end position="457"/>
    </location>
</feature>
<dbReference type="AlphaFoldDB" id="A0A3B0XEW9"/>
<feature type="region of interest" description="Disordered" evidence="1">
    <location>
        <begin position="389"/>
        <end position="416"/>
    </location>
</feature>
<evidence type="ECO:0000313" key="4">
    <source>
        <dbReference type="EMBL" id="VAW66231.1"/>
    </source>
</evidence>
<evidence type="ECO:0000259" key="3">
    <source>
        <dbReference type="Pfam" id="PF25607"/>
    </source>
</evidence>
<dbReference type="EMBL" id="UOFI01000074">
    <property type="protein sequence ID" value="VAW66231.1"/>
    <property type="molecule type" value="Genomic_DNA"/>
</dbReference>
<keyword evidence="2" id="KW-0812">Transmembrane</keyword>
<dbReference type="Pfam" id="PF13584">
    <property type="entry name" value="BatD"/>
    <property type="match status" value="1"/>
</dbReference>
<proteinExistence type="predicted"/>
<feature type="domain" description="DUF7939" evidence="3">
    <location>
        <begin position="478"/>
        <end position="558"/>
    </location>
</feature>